<dbReference type="Pfam" id="PF26247">
    <property type="entry name" value="DUF8058"/>
    <property type="match status" value="1"/>
</dbReference>
<keyword evidence="1" id="KW-0812">Transmembrane</keyword>
<dbReference type="RefSeq" id="WP_073045984.1">
    <property type="nucleotide sequence ID" value="NZ_FQZL01000004.1"/>
</dbReference>
<dbReference type="Proteomes" id="UP000184052">
    <property type="component" value="Unassembled WGS sequence"/>
</dbReference>
<keyword evidence="1" id="KW-1133">Transmembrane helix</keyword>
<accession>A0A1M6AY15</accession>
<evidence type="ECO:0000259" key="2">
    <source>
        <dbReference type="Pfam" id="PF26247"/>
    </source>
</evidence>
<feature type="transmembrane region" description="Helical" evidence="1">
    <location>
        <begin position="97"/>
        <end position="117"/>
    </location>
</feature>
<feature type="transmembrane region" description="Helical" evidence="1">
    <location>
        <begin position="39"/>
        <end position="61"/>
    </location>
</feature>
<name>A0A1M6AY15_9FIRM</name>
<reference evidence="3 4" key="1">
    <citation type="submission" date="2016-11" db="EMBL/GenBank/DDBJ databases">
        <authorList>
            <person name="Jaros S."/>
            <person name="Januszkiewicz K."/>
            <person name="Wedrychowicz H."/>
        </authorList>
    </citation>
    <scope>NUCLEOTIDE SEQUENCE [LARGE SCALE GENOMIC DNA]</scope>
    <source>
        <strain evidence="3 4">DSM 17477</strain>
    </source>
</reference>
<keyword evidence="4" id="KW-1185">Reference proteome</keyword>
<evidence type="ECO:0000256" key="1">
    <source>
        <dbReference type="SAM" id="Phobius"/>
    </source>
</evidence>
<feature type="domain" description="DUF8058" evidence="2">
    <location>
        <begin position="1"/>
        <end position="121"/>
    </location>
</feature>
<dbReference type="InterPro" id="IPR058371">
    <property type="entry name" value="DUF8058"/>
</dbReference>
<evidence type="ECO:0000313" key="3">
    <source>
        <dbReference type="EMBL" id="SHI41394.1"/>
    </source>
</evidence>
<feature type="transmembrane region" description="Helical" evidence="1">
    <location>
        <begin position="7"/>
        <end position="27"/>
    </location>
</feature>
<dbReference type="EMBL" id="FQZL01000004">
    <property type="protein sequence ID" value="SHI41394.1"/>
    <property type="molecule type" value="Genomic_DNA"/>
</dbReference>
<sequence>MKKVISVYSIFLGASIILLWIMLFVSNNIPELSSSPLTIYFHITAESIMALISVSAGYLLLRNKNTGYTIFLIASGSIIYSVINSSGYYAHSGNMPMVYMFAVLLILQCVFALYAIVHIARKNAP</sequence>
<feature type="transmembrane region" description="Helical" evidence="1">
    <location>
        <begin position="68"/>
        <end position="91"/>
    </location>
</feature>
<proteinExistence type="predicted"/>
<keyword evidence="1" id="KW-0472">Membrane</keyword>
<evidence type="ECO:0000313" key="4">
    <source>
        <dbReference type="Proteomes" id="UP000184052"/>
    </source>
</evidence>
<gene>
    <name evidence="3" type="ORF">SAMN02745751_00291</name>
</gene>
<protein>
    <recommendedName>
        <fullName evidence="2">DUF8058 domain-containing protein</fullName>
    </recommendedName>
</protein>
<dbReference type="OrthoDB" id="2087055at2"/>
<organism evidence="3 4">
    <name type="scientific">Dethiosulfatibacter aminovorans DSM 17477</name>
    <dbReference type="NCBI Taxonomy" id="1121476"/>
    <lineage>
        <taxon>Bacteria</taxon>
        <taxon>Bacillati</taxon>
        <taxon>Bacillota</taxon>
        <taxon>Tissierellia</taxon>
        <taxon>Dethiosulfatibacter</taxon>
    </lineage>
</organism>
<dbReference type="AlphaFoldDB" id="A0A1M6AY15"/>